<reference evidence="3 4" key="1">
    <citation type="submission" date="2018-06" db="EMBL/GenBank/DDBJ databases">
        <authorList>
            <consortium name="Pathogen Informatics"/>
            <person name="Doyle S."/>
        </authorList>
    </citation>
    <scope>NUCLEOTIDE SEQUENCE [LARGE SCALE GENOMIC DNA]</scope>
    <source>
        <strain evidence="3 4">NCTC7307</strain>
    </source>
</reference>
<dbReference type="PRINTS" id="PR01299">
    <property type="entry name" value="PYOCIN"/>
</dbReference>
<accession>A0A2X4THN9</accession>
<dbReference type="EMBL" id="LS483466">
    <property type="protein sequence ID" value="SQI26906.1"/>
    <property type="molecule type" value="Genomic_DNA"/>
</dbReference>
<evidence type="ECO:0000256" key="2">
    <source>
        <dbReference type="ARBA" id="ARBA00023025"/>
    </source>
</evidence>
<gene>
    <name evidence="3" type="primary">imm_2</name>
    <name evidence="3" type="ORF">NCTC7307_04277</name>
</gene>
<dbReference type="CDD" id="cd16363">
    <property type="entry name" value="Col_Im_like"/>
    <property type="match status" value="1"/>
</dbReference>
<dbReference type="Gene3D" id="1.10.1200.20">
    <property type="entry name" value="Colicin E immunity protein"/>
    <property type="match status" value="1"/>
</dbReference>
<evidence type="ECO:0000256" key="1">
    <source>
        <dbReference type="ARBA" id="ARBA00009346"/>
    </source>
</evidence>
<sequence length="100" mass="11383">MTASYKQLNDYTENEFIQFVTDIVEVNSNSEEEHHALVSKFEELVQHPRGNGLIYYPEDGEDDSPGGNCPGDQNMEKIKRAPIIQRFIIQQHSVCSLAAR</sequence>
<keyword evidence="4" id="KW-1185">Reference proteome</keyword>
<dbReference type="Pfam" id="PF01320">
    <property type="entry name" value="Colicin_Pyocin"/>
    <property type="match status" value="1"/>
</dbReference>
<comment type="similarity">
    <text evidence="1">Belongs to the colicins ColE2/ColE8/ColE9 and pyocins S1/S2 family.</text>
</comment>
<proteinExistence type="inferred from homology"/>
<protein>
    <submittedName>
        <fullName evidence="3">Colicin immunity protein ImmE2</fullName>
    </submittedName>
</protein>
<organism evidence="3 4">
    <name type="scientific">Salmonella enterica subsp. arizonae</name>
    <dbReference type="NCBI Taxonomy" id="59203"/>
    <lineage>
        <taxon>Bacteria</taxon>
        <taxon>Pseudomonadati</taxon>
        <taxon>Pseudomonadota</taxon>
        <taxon>Gammaproteobacteria</taxon>
        <taxon>Enterobacterales</taxon>
        <taxon>Enterobacteriaceae</taxon>
        <taxon>Salmonella</taxon>
    </lineage>
</organism>
<dbReference type="InterPro" id="IPR035900">
    <property type="entry name" value="Colicin_E_sf"/>
</dbReference>
<dbReference type="SUPFAM" id="SSF47345">
    <property type="entry name" value="Colicin E immunity proteins"/>
    <property type="match status" value="1"/>
</dbReference>
<dbReference type="InterPro" id="IPR000290">
    <property type="entry name" value="Colicin_pyocin"/>
</dbReference>
<dbReference type="AlphaFoldDB" id="A0A2X4THN9"/>
<dbReference type="GO" id="GO:0015643">
    <property type="term" value="F:toxic substance binding"/>
    <property type="evidence" value="ECO:0007669"/>
    <property type="project" value="InterPro"/>
</dbReference>
<name>A0A2X4THN9_SALER</name>
<evidence type="ECO:0000313" key="4">
    <source>
        <dbReference type="Proteomes" id="UP000248731"/>
    </source>
</evidence>
<dbReference type="Proteomes" id="UP000248731">
    <property type="component" value="Chromosome 1"/>
</dbReference>
<keyword evidence="2" id="KW-0079">Bacteriocin immunity</keyword>
<evidence type="ECO:0000313" key="3">
    <source>
        <dbReference type="EMBL" id="SQI26906.1"/>
    </source>
</evidence>
<dbReference type="GO" id="GO:0030153">
    <property type="term" value="P:bacteriocin immunity"/>
    <property type="evidence" value="ECO:0007669"/>
    <property type="project" value="UniProtKB-KW"/>
</dbReference>